<protein>
    <submittedName>
        <fullName evidence="1">Uncharacterized protein</fullName>
    </submittedName>
</protein>
<dbReference type="EMBL" id="CADIKB010000006">
    <property type="protein sequence ID" value="CAB3670655.1"/>
    <property type="molecule type" value="Genomic_DNA"/>
</dbReference>
<dbReference type="Proteomes" id="UP000494249">
    <property type="component" value="Unassembled WGS sequence"/>
</dbReference>
<keyword evidence="6" id="KW-1185">Reference proteome</keyword>
<evidence type="ECO:0000313" key="1">
    <source>
        <dbReference type="EMBL" id="CAB3670655.1"/>
    </source>
</evidence>
<dbReference type="RefSeq" id="WP_006047110.1">
    <property type="nucleotide sequence ID" value="NZ_CADFGL010000007.1"/>
</dbReference>
<dbReference type="EMBL" id="JBFPKE010000001">
    <property type="protein sequence ID" value="MEX3748542.1"/>
    <property type="molecule type" value="Genomic_DNA"/>
</dbReference>
<dbReference type="Proteomes" id="UP001558535">
    <property type="component" value="Unassembled WGS sequence"/>
</dbReference>
<reference evidence="3 6" key="2">
    <citation type="submission" date="2024-07" db="EMBL/GenBank/DDBJ databases">
        <title>A survey of Mimosa microsymbionts across Brazilian biomes reveals a high diversity of Paraburkholderia nodulating endemic species, but also that Cupriavidus is common as a symbiont of widespread species.</title>
        <authorList>
            <person name="Rouws L."/>
            <person name="Barauna A."/>
            <person name="Beukes C."/>
            <person name="Rouws J.R.C."/>
            <person name="De Faria S.M."/>
            <person name="Gross E."/>
            <person name="Bueno Dos Reis Junior F."/>
            <person name="Simon M.F."/>
            <person name="Maluk M."/>
            <person name="Odee D.W."/>
            <person name="Kenicer G."/>
            <person name="Young J.P.W."/>
            <person name="Reis V.M."/>
            <person name="Zilli J."/>
            <person name="James E.K."/>
        </authorList>
    </citation>
    <scope>NUCLEOTIDE SEQUENCE [LARGE SCALE GENOMIC DNA]</scope>
    <source>
        <strain evidence="3 6">BR14375</strain>
    </source>
</reference>
<sequence>MSIGPAMGAITGMAAQGSTAAIGAAQATLQMSLAGAVANTMKTAGQTIQGGTGH</sequence>
<evidence type="ECO:0000313" key="6">
    <source>
        <dbReference type="Proteomes" id="UP001558535"/>
    </source>
</evidence>
<evidence type="ECO:0000313" key="3">
    <source>
        <dbReference type="EMBL" id="MEX3748542.1"/>
    </source>
</evidence>
<accession>A0A6J5AIQ2</accession>
<dbReference type="AlphaFoldDB" id="A0A6J5AIQ2"/>
<evidence type="ECO:0000313" key="4">
    <source>
        <dbReference type="Proteomes" id="UP000494102"/>
    </source>
</evidence>
<dbReference type="GeneID" id="84319952"/>
<proteinExistence type="predicted"/>
<reference evidence="4 5" key="1">
    <citation type="submission" date="2020-04" db="EMBL/GenBank/DDBJ databases">
        <authorList>
            <person name="De Canck E."/>
        </authorList>
    </citation>
    <scope>NUCLEOTIDE SEQUENCE [LARGE SCALE GENOMIC DNA]</scope>
    <source>
        <strain evidence="1 5">LMG 22037</strain>
        <strain evidence="2 4">LMG 9964</strain>
    </source>
</reference>
<name>A0A6J5AIQ2_9BURK</name>
<evidence type="ECO:0000313" key="5">
    <source>
        <dbReference type="Proteomes" id="UP000494249"/>
    </source>
</evidence>
<evidence type="ECO:0000313" key="2">
    <source>
        <dbReference type="EMBL" id="CAB4046529.1"/>
    </source>
</evidence>
<dbReference type="Proteomes" id="UP000494102">
    <property type="component" value="Unassembled WGS sequence"/>
</dbReference>
<dbReference type="EMBL" id="CADILN010000001">
    <property type="protein sequence ID" value="CAB4046529.1"/>
    <property type="molecule type" value="Genomic_DNA"/>
</dbReference>
<organism evidence="1 5">
    <name type="scientific">Paraburkholderia phenoliruptrix</name>
    <dbReference type="NCBI Taxonomy" id="252970"/>
    <lineage>
        <taxon>Bacteria</taxon>
        <taxon>Pseudomonadati</taxon>
        <taxon>Pseudomonadota</taxon>
        <taxon>Betaproteobacteria</taxon>
        <taxon>Burkholderiales</taxon>
        <taxon>Burkholderiaceae</taxon>
        <taxon>Paraburkholderia</taxon>
    </lineage>
</organism>
<gene>
    <name evidence="3" type="ORF">AB3X84_00855</name>
    <name evidence="1" type="ORF">LMG22037_01945</name>
    <name evidence="2" type="ORF">LMG9964_00160</name>
</gene>